<feature type="region of interest" description="Disordered" evidence="1">
    <location>
        <begin position="1"/>
        <end position="58"/>
    </location>
</feature>
<dbReference type="Proteomes" id="UP001281614">
    <property type="component" value="Unassembled WGS sequence"/>
</dbReference>
<dbReference type="AlphaFoldDB" id="A0AAE0D263"/>
<evidence type="ECO:0000313" key="3">
    <source>
        <dbReference type="Proteomes" id="UP001281614"/>
    </source>
</evidence>
<evidence type="ECO:0000256" key="1">
    <source>
        <dbReference type="SAM" id="MobiDB-lite"/>
    </source>
</evidence>
<protein>
    <submittedName>
        <fullName evidence="2">Uncharacterized protein</fullName>
    </submittedName>
</protein>
<name>A0AAE0D263_COLKA</name>
<accession>A0AAE0D263</accession>
<comment type="caution">
    <text evidence="2">The sequence shown here is derived from an EMBL/GenBank/DDBJ whole genome shotgun (WGS) entry which is preliminary data.</text>
</comment>
<dbReference type="EMBL" id="VYYT01000345">
    <property type="protein sequence ID" value="KAK2740817.1"/>
    <property type="molecule type" value="Genomic_DNA"/>
</dbReference>
<reference evidence="2" key="1">
    <citation type="submission" date="2023-02" db="EMBL/GenBank/DDBJ databases">
        <title>Colletotrichum kahawae CIFC_Que2 genome sequencing and assembly.</title>
        <authorList>
            <person name="Baroncelli R."/>
        </authorList>
    </citation>
    <scope>NUCLEOTIDE SEQUENCE</scope>
    <source>
        <strain evidence="2">CIFC_Que2</strain>
    </source>
</reference>
<evidence type="ECO:0000313" key="2">
    <source>
        <dbReference type="EMBL" id="KAK2740817.1"/>
    </source>
</evidence>
<gene>
    <name evidence="2" type="ORF">CKAH01_07095</name>
</gene>
<organism evidence="2 3">
    <name type="scientific">Colletotrichum kahawae</name>
    <name type="common">Coffee berry disease fungus</name>
    <dbReference type="NCBI Taxonomy" id="34407"/>
    <lineage>
        <taxon>Eukaryota</taxon>
        <taxon>Fungi</taxon>
        <taxon>Dikarya</taxon>
        <taxon>Ascomycota</taxon>
        <taxon>Pezizomycotina</taxon>
        <taxon>Sordariomycetes</taxon>
        <taxon>Hypocreomycetidae</taxon>
        <taxon>Glomerellales</taxon>
        <taxon>Glomerellaceae</taxon>
        <taxon>Colletotrichum</taxon>
        <taxon>Colletotrichum gloeosporioides species complex</taxon>
    </lineage>
</organism>
<sequence>MYRQSLEGRASFRPSADSAAQKRQTKLIGPGRPHRRTARQSRLGLGSACPSHRDGQKGNPILAMLTNGDRTSGFWPFLVSYMPADFPVSVSPFAFLDEEPWDGNSLCLHAATAIGS</sequence>
<proteinExistence type="predicted"/>
<keyword evidence="3" id="KW-1185">Reference proteome</keyword>